<reference evidence="2 3" key="1">
    <citation type="submission" date="2019-11" db="EMBL/GenBank/DDBJ databases">
        <title>Comparative genomics of hydrocarbon-degrading Desulfosarcina strains.</title>
        <authorList>
            <person name="Watanabe M."/>
            <person name="Kojima H."/>
            <person name="Fukui M."/>
        </authorList>
    </citation>
    <scope>NUCLEOTIDE SEQUENCE [LARGE SCALE GENOMIC DNA]</scope>
    <source>
        <strain evidence="2 3">PL12</strain>
    </source>
</reference>
<dbReference type="InterPro" id="IPR013078">
    <property type="entry name" value="His_Pase_superF_clade-1"/>
</dbReference>
<organism evidence="2 3">
    <name type="scientific">Desulfosarcina alkanivorans</name>
    <dbReference type="NCBI Taxonomy" id="571177"/>
    <lineage>
        <taxon>Bacteria</taxon>
        <taxon>Pseudomonadati</taxon>
        <taxon>Thermodesulfobacteriota</taxon>
        <taxon>Desulfobacteria</taxon>
        <taxon>Desulfobacterales</taxon>
        <taxon>Desulfosarcinaceae</taxon>
        <taxon>Desulfosarcina</taxon>
    </lineage>
</organism>
<keyword evidence="1" id="KW-0378">Hydrolase</keyword>
<proteinExistence type="predicted"/>
<dbReference type="SUPFAM" id="SSF53254">
    <property type="entry name" value="Phosphoglycerate mutase-like"/>
    <property type="match status" value="1"/>
</dbReference>
<dbReference type="EMBL" id="AP021874">
    <property type="protein sequence ID" value="BBO68485.1"/>
    <property type="molecule type" value="Genomic_DNA"/>
</dbReference>
<protein>
    <submittedName>
        <fullName evidence="2">Histidine phosphatase family protein</fullName>
    </submittedName>
</protein>
<dbReference type="PANTHER" id="PTHR20935:SF0">
    <property type="entry name" value="SERINE_THREONINE-PROTEIN PHOSPHATASE PGAM5, MITOCHONDRIAL"/>
    <property type="match status" value="1"/>
</dbReference>
<keyword evidence="3" id="KW-1185">Reference proteome</keyword>
<dbReference type="Gene3D" id="3.40.50.1240">
    <property type="entry name" value="Phosphoglycerate mutase-like"/>
    <property type="match status" value="1"/>
</dbReference>
<gene>
    <name evidence="2" type="ORF">DSCA_24150</name>
</gene>
<evidence type="ECO:0000313" key="2">
    <source>
        <dbReference type="EMBL" id="BBO68485.1"/>
    </source>
</evidence>
<evidence type="ECO:0000313" key="3">
    <source>
        <dbReference type="Proteomes" id="UP000427906"/>
    </source>
</evidence>
<dbReference type="InterPro" id="IPR029033">
    <property type="entry name" value="His_PPase_superfam"/>
</dbReference>
<sequence>MNEIYFVRHGQASFGQPAYDRLSTVGERQAELLGRHFRDTGIRFDAAYSGALRRQVQTATIAMDQMNGESTPKLTIDADFNEMDSSDQMMNRLFTVIKEDPELSEQMKHIHTDHGAIGRIFDVAEKADMMPVQIDTRLKMAQQFRERIGGAIDKLVRKLEDHKKVVVFTSGGPTAVALRRTLDTSREQTVRLGWELRNTSITVLRHHQDQLWLVLFNCVAHLEAQNDPDLITYI</sequence>
<dbReference type="OrthoDB" id="280692at2"/>
<name>A0A5K7YJB2_9BACT</name>
<dbReference type="Pfam" id="PF00300">
    <property type="entry name" value="His_Phos_1"/>
    <property type="match status" value="1"/>
</dbReference>
<accession>A0A5K7YJB2</accession>
<dbReference type="PANTHER" id="PTHR20935">
    <property type="entry name" value="PHOSPHOGLYCERATE MUTASE-RELATED"/>
    <property type="match status" value="1"/>
</dbReference>
<dbReference type="RefSeq" id="WP_155316641.1">
    <property type="nucleotide sequence ID" value="NZ_AP021874.1"/>
</dbReference>
<dbReference type="InterPro" id="IPR051021">
    <property type="entry name" value="Mito_Ser/Thr_phosphatase"/>
</dbReference>
<dbReference type="CDD" id="cd07067">
    <property type="entry name" value="HP_PGM_like"/>
    <property type="match status" value="1"/>
</dbReference>
<dbReference type="GO" id="GO:0016787">
    <property type="term" value="F:hydrolase activity"/>
    <property type="evidence" value="ECO:0007669"/>
    <property type="project" value="UniProtKB-KW"/>
</dbReference>
<dbReference type="KEGG" id="dalk:DSCA_24150"/>
<dbReference type="SMART" id="SM00855">
    <property type="entry name" value="PGAM"/>
    <property type="match status" value="1"/>
</dbReference>
<evidence type="ECO:0000256" key="1">
    <source>
        <dbReference type="ARBA" id="ARBA00022801"/>
    </source>
</evidence>
<dbReference type="AlphaFoldDB" id="A0A5K7YJB2"/>
<dbReference type="Proteomes" id="UP000427906">
    <property type="component" value="Chromosome"/>
</dbReference>